<gene>
    <name evidence="2" type="ORF">EBN03_09680</name>
</gene>
<dbReference type="Proteomes" id="UP000279275">
    <property type="component" value="Unassembled WGS sequence"/>
</dbReference>
<evidence type="ECO:0000256" key="1">
    <source>
        <dbReference type="SAM" id="MobiDB-lite"/>
    </source>
</evidence>
<name>A0A3M2L6R7_9NOCA</name>
<dbReference type="AlphaFoldDB" id="A0A3M2L6R7"/>
<keyword evidence="3" id="KW-1185">Reference proteome</keyword>
<evidence type="ECO:0000313" key="2">
    <source>
        <dbReference type="EMBL" id="RMI33412.1"/>
    </source>
</evidence>
<reference evidence="2 3" key="1">
    <citation type="submission" date="2018-10" db="EMBL/GenBank/DDBJ databases">
        <title>Isolation from cow dung.</title>
        <authorList>
            <person name="Ling L."/>
        </authorList>
    </citation>
    <scope>NUCLEOTIDE SEQUENCE [LARGE SCALE GENOMIC DNA]</scope>
    <source>
        <strain evidence="2 3">NEAU-LL90</strain>
    </source>
</reference>
<protein>
    <submittedName>
        <fullName evidence="2">Uncharacterized protein</fullName>
    </submittedName>
</protein>
<dbReference type="EMBL" id="RFFH01000003">
    <property type="protein sequence ID" value="RMI33412.1"/>
    <property type="molecule type" value="Genomic_DNA"/>
</dbReference>
<proteinExistence type="predicted"/>
<sequence>MGATTFGASAAAQPPLANGTDSGRTTFIDGASIEPERLAEWERRRADSAAARLSAHYLDLAGDELSAPISPAALAADDIDSARTALAQARASIGADGLRRMLAAEVATSDAVTRAALAASGNRWAVSAAEIVSGRGSSEGFADWFTREREADDRPVWTGACPDHYLIETGADGRQEVYEVTGGAVLVSRFFVDYTDRDRVPVPADPDYPLAIAGTAWLAGGELIGGVRHQLRAEPGGGFRAKLGVAFPAAVPARNISEHQWHLAVEFGNWITVYLNSLG</sequence>
<accession>A0A3M2L6R7</accession>
<organism evidence="2 3">
    <name type="scientific">Nocardia stercoris</name>
    <dbReference type="NCBI Taxonomy" id="2483361"/>
    <lineage>
        <taxon>Bacteria</taxon>
        <taxon>Bacillati</taxon>
        <taxon>Actinomycetota</taxon>
        <taxon>Actinomycetes</taxon>
        <taxon>Mycobacteriales</taxon>
        <taxon>Nocardiaceae</taxon>
        <taxon>Nocardia</taxon>
    </lineage>
</organism>
<evidence type="ECO:0000313" key="3">
    <source>
        <dbReference type="Proteomes" id="UP000279275"/>
    </source>
</evidence>
<feature type="region of interest" description="Disordered" evidence="1">
    <location>
        <begin position="1"/>
        <end position="29"/>
    </location>
</feature>
<comment type="caution">
    <text evidence="2">The sequence shown here is derived from an EMBL/GenBank/DDBJ whole genome shotgun (WGS) entry which is preliminary data.</text>
</comment>